<reference evidence="2 3" key="3">
    <citation type="journal article" date="2020" name="BMC Genomics">
        <title>Intraspecific diversification of the crop wild relative Brassica cretica Lam. using demographic model selection.</title>
        <authorList>
            <person name="Kioukis A."/>
            <person name="Michalopoulou V.A."/>
            <person name="Briers L."/>
            <person name="Pirintsos S."/>
            <person name="Studholme D.J."/>
            <person name="Pavlidis P."/>
            <person name="Sarris P.F."/>
        </authorList>
    </citation>
    <scope>NUCLEOTIDE SEQUENCE [LARGE SCALE GENOMIC DNA]</scope>
    <source>
        <strain evidence="3">cv. PFS-1207/04</strain>
        <strain evidence="2">PFS-1207/04</strain>
    </source>
</reference>
<dbReference type="EMBL" id="QGKY02000164">
    <property type="protein sequence ID" value="KAF2592196.1"/>
    <property type="molecule type" value="Genomic_DNA"/>
</dbReference>
<evidence type="ECO:0000313" key="1">
    <source>
        <dbReference type="EMBL" id="KAF2592196.1"/>
    </source>
</evidence>
<reference evidence="2" key="2">
    <citation type="submission" date="2019-12" db="EMBL/GenBank/DDBJ databases">
        <authorList>
            <person name="Studholme D.J."/>
            <person name="Sarris P."/>
        </authorList>
    </citation>
    <scope>NUCLEOTIDE SEQUENCE</scope>
    <source>
        <strain evidence="2">PFS-1207/04</strain>
        <tissue evidence="2">Leaf</tissue>
    </source>
</reference>
<dbReference type="AlphaFoldDB" id="A0A8S9KFE4"/>
<sequence length="154" mass="17778">MKQRLYRLPLEANLETSYCNSDVGVQVQKNFRLQLLQNKLCTDAYLGIQLLFSSPRLMILLATCTCPHMKDSIQIQNLLWLENWSASCFWKPVRQPKKTKKSVSESFCCKAPKYRHLLSWRNTNAASGKLQASLYEPPAVENPQTELEKVERSL</sequence>
<reference evidence="1" key="1">
    <citation type="submission" date="2019-12" db="EMBL/GenBank/DDBJ databases">
        <title>Genome sequencing and annotation of Brassica cretica.</title>
        <authorList>
            <person name="Studholme D.J."/>
            <person name="Sarris P.F."/>
        </authorList>
    </citation>
    <scope>NUCLEOTIDE SEQUENCE</scope>
    <source>
        <strain evidence="1">PFS-102/07</strain>
        <tissue evidence="1">Leaf</tissue>
    </source>
</reference>
<evidence type="ECO:0000313" key="2">
    <source>
        <dbReference type="EMBL" id="KAF3518341.1"/>
    </source>
</evidence>
<dbReference type="Proteomes" id="UP000266723">
    <property type="component" value="Unassembled WGS sequence"/>
</dbReference>
<name>A0A8S9KFE4_BRACR</name>
<gene>
    <name evidence="2" type="ORF">DY000_02062440</name>
    <name evidence="1" type="ORF">F2Q70_00044569</name>
</gene>
<organism evidence="1">
    <name type="scientific">Brassica cretica</name>
    <name type="common">Mustard</name>
    <dbReference type="NCBI Taxonomy" id="69181"/>
    <lineage>
        <taxon>Eukaryota</taxon>
        <taxon>Viridiplantae</taxon>
        <taxon>Streptophyta</taxon>
        <taxon>Embryophyta</taxon>
        <taxon>Tracheophyta</taxon>
        <taxon>Spermatophyta</taxon>
        <taxon>Magnoliopsida</taxon>
        <taxon>eudicotyledons</taxon>
        <taxon>Gunneridae</taxon>
        <taxon>Pentapetalae</taxon>
        <taxon>rosids</taxon>
        <taxon>malvids</taxon>
        <taxon>Brassicales</taxon>
        <taxon>Brassicaceae</taxon>
        <taxon>Brassiceae</taxon>
        <taxon>Brassica</taxon>
    </lineage>
</organism>
<keyword evidence="3" id="KW-1185">Reference proteome</keyword>
<proteinExistence type="predicted"/>
<accession>A0A8S9KFE4</accession>
<protein>
    <submittedName>
        <fullName evidence="1">Uncharacterized protein</fullName>
    </submittedName>
</protein>
<comment type="caution">
    <text evidence="1">The sequence shown here is derived from an EMBL/GenBank/DDBJ whole genome shotgun (WGS) entry which is preliminary data.</text>
</comment>
<dbReference type="EMBL" id="QGKV02001556">
    <property type="protein sequence ID" value="KAF3518341.1"/>
    <property type="molecule type" value="Genomic_DNA"/>
</dbReference>
<evidence type="ECO:0000313" key="3">
    <source>
        <dbReference type="Proteomes" id="UP000266723"/>
    </source>
</evidence>